<reference evidence="1 2" key="1">
    <citation type="submission" date="2020-08" db="EMBL/GenBank/DDBJ databases">
        <title>The isolate Caproiciproducens sp. 7D4C2 produces n-caproate at mildly acidic conditions from hexoses: genome and rBOX comparison with related strains and chain-elongating bacteria.</title>
        <authorList>
            <person name="Esquivel-Elizondo S."/>
            <person name="Bagci C."/>
            <person name="Temovska M."/>
            <person name="Jeon B.S."/>
            <person name="Bessarab I."/>
            <person name="Williams R.B.H."/>
            <person name="Huson D.H."/>
            <person name="Angenent L.T."/>
        </authorList>
    </citation>
    <scope>NUCLEOTIDE SEQUENCE [LARGE SCALE GENOMIC DNA]</scope>
    <source>
        <strain evidence="1 2">7D4C2</strain>
    </source>
</reference>
<proteinExistence type="predicted"/>
<accession>A0A7G8TF23</accession>
<name>A0A7G8TF23_9FIRM</name>
<dbReference type="EMBL" id="CP060286">
    <property type="protein sequence ID" value="QNK42214.1"/>
    <property type="molecule type" value="Genomic_DNA"/>
</dbReference>
<dbReference type="Proteomes" id="UP000515909">
    <property type="component" value="Chromosome"/>
</dbReference>
<dbReference type="AlphaFoldDB" id="A0A7G8TF23"/>
<gene>
    <name evidence="1" type="ORF">HCR03_08400</name>
</gene>
<sequence length="167" mass="19091">MMITGVIRYQNGTLVVEFPCSLYDLSGHLGSIGIRTPAAELPARGTERIEVRLASSKPIGELVLSKLRDSDTLSGVNLACQEIDRACPYGYDEFLDMLEPKAEPQTDRYRFYQQYETLPPSKATGMKYILEETRRYRTTMENYTLACQAAEDEEYEQPENGNEDWER</sequence>
<evidence type="ECO:0000313" key="1">
    <source>
        <dbReference type="EMBL" id="QNK42214.1"/>
    </source>
</evidence>
<dbReference type="KEGG" id="cfem:HCR03_08400"/>
<evidence type="ECO:0000313" key="2">
    <source>
        <dbReference type="Proteomes" id="UP000515909"/>
    </source>
</evidence>
<organism evidence="1 2">
    <name type="scientific">Caproicibacter fermentans</name>
    <dbReference type="NCBI Taxonomy" id="2576756"/>
    <lineage>
        <taxon>Bacteria</taxon>
        <taxon>Bacillati</taxon>
        <taxon>Bacillota</taxon>
        <taxon>Clostridia</taxon>
        <taxon>Eubacteriales</taxon>
        <taxon>Acutalibacteraceae</taxon>
        <taxon>Caproicibacter</taxon>
    </lineage>
</organism>
<dbReference type="RefSeq" id="WP_187037613.1">
    <property type="nucleotide sequence ID" value="NZ_CP060286.1"/>
</dbReference>
<protein>
    <submittedName>
        <fullName evidence="1">Uncharacterized protein</fullName>
    </submittedName>
</protein>